<reference evidence="2" key="1">
    <citation type="submission" date="2023-11" db="EMBL/GenBank/DDBJ databases">
        <authorList>
            <person name="De Vega J J."/>
            <person name="De Vega J J."/>
        </authorList>
    </citation>
    <scope>NUCLEOTIDE SEQUENCE</scope>
</reference>
<dbReference type="EMBL" id="CAVNYO010000405">
    <property type="protein sequence ID" value="CAK5275420.1"/>
    <property type="molecule type" value="Genomic_DNA"/>
</dbReference>
<protein>
    <submittedName>
        <fullName evidence="2">Uncharacterized protein</fullName>
    </submittedName>
</protein>
<keyword evidence="3" id="KW-1185">Reference proteome</keyword>
<name>A0AAD2HIG1_9AGAR</name>
<evidence type="ECO:0000313" key="3">
    <source>
        <dbReference type="Proteomes" id="UP001295794"/>
    </source>
</evidence>
<dbReference type="Proteomes" id="UP001295794">
    <property type="component" value="Unassembled WGS sequence"/>
</dbReference>
<comment type="caution">
    <text evidence="2">The sequence shown here is derived from an EMBL/GenBank/DDBJ whole genome shotgun (WGS) entry which is preliminary data.</text>
</comment>
<proteinExistence type="predicted"/>
<evidence type="ECO:0000313" key="2">
    <source>
        <dbReference type="EMBL" id="CAK5275420.1"/>
    </source>
</evidence>
<feature type="region of interest" description="Disordered" evidence="1">
    <location>
        <begin position="116"/>
        <end position="136"/>
    </location>
</feature>
<accession>A0AAD2HIG1</accession>
<gene>
    <name evidence="2" type="ORF">MYCIT1_LOCUS23148</name>
</gene>
<organism evidence="2 3">
    <name type="scientific">Mycena citricolor</name>
    <dbReference type="NCBI Taxonomy" id="2018698"/>
    <lineage>
        <taxon>Eukaryota</taxon>
        <taxon>Fungi</taxon>
        <taxon>Dikarya</taxon>
        <taxon>Basidiomycota</taxon>
        <taxon>Agaricomycotina</taxon>
        <taxon>Agaricomycetes</taxon>
        <taxon>Agaricomycetidae</taxon>
        <taxon>Agaricales</taxon>
        <taxon>Marasmiineae</taxon>
        <taxon>Mycenaceae</taxon>
        <taxon>Mycena</taxon>
    </lineage>
</organism>
<dbReference type="AlphaFoldDB" id="A0AAD2HIG1"/>
<sequence>MKKKSQQFCSMIQQSYNEYRDTDTGTDYYTRLHARHQVASSLTSPSSFAFLIANSWMGIMGSSTTASTWLAAGTDAVVSSLALAVESRRRTLERVDLRSGRVISSASSVGSRVIADSANSPVDSSSPDSSAPSDAAAPRVGRVRFAGYVASSSASLRLRFPLTPFTTPAPAAAAAPRRFLGLGFSLISSAAAAAMAPTFGSEGAGEALPSSPSRSTAVSRIFATGRRERADERRLASTMSSSMGVITGSGSGWPKWEGGNKGSDIARGPMGWYRGRGGSIGYRLRGTPLARTIMLGLETEDFEHEATGMGARLCESLDSGFVTPLALSADGD</sequence>
<evidence type="ECO:0000256" key="1">
    <source>
        <dbReference type="SAM" id="MobiDB-lite"/>
    </source>
</evidence>